<sequence length="129" mass="13622">MRACSTDHQTTMINPPSWGTKRARTAPGGSAAARSACSGSCARDWATLGGEGPAGLIAELALASDVADYVRFRAACRPWRRSGGARRPARRRPGRPLPPAPVDHAQQGPRCHRFLNVSRGPAGRLGIGI</sequence>
<organism evidence="2 3">
    <name type="scientific">Panicum miliaceum</name>
    <name type="common">Proso millet</name>
    <name type="synonym">Broomcorn millet</name>
    <dbReference type="NCBI Taxonomy" id="4540"/>
    <lineage>
        <taxon>Eukaryota</taxon>
        <taxon>Viridiplantae</taxon>
        <taxon>Streptophyta</taxon>
        <taxon>Embryophyta</taxon>
        <taxon>Tracheophyta</taxon>
        <taxon>Spermatophyta</taxon>
        <taxon>Magnoliopsida</taxon>
        <taxon>Liliopsida</taxon>
        <taxon>Poales</taxon>
        <taxon>Poaceae</taxon>
        <taxon>PACMAD clade</taxon>
        <taxon>Panicoideae</taxon>
        <taxon>Panicodae</taxon>
        <taxon>Paniceae</taxon>
        <taxon>Panicinae</taxon>
        <taxon>Panicum</taxon>
        <taxon>Panicum sect. Panicum</taxon>
    </lineage>
</organism>
<dbReference type="EMBL" id="PQIB02000011">
    <property type="protein sequence ID" value="RLM85759.1"/>
    <property type="molecule type" value="Genomic_DNA"/>
</dbReference>
<protein>
    <submittedName>
        <fullName evidence="2">Uncharacterized protein</fullName>
    </submittedName>
</protein>
<comment type="caution">
    <text evidence="2">The sequence shown here is derived from an EMBL/GenBank/DDBJ whole genome shotgun (WGS) entry which is preliminary data.</text>
</comment>
<feature type="region of interest" description="Disordered" evidence="1">
    <location>
        <begin position="1"/>
        <end position="32"/>
    </location>
</feature>
<keyword evidence="3" id="KW-1185">Reference proteome</keyword>
<dbReference type="Proteomes" id="UP000275267">
    <property type="component" value="Unassembled WGS sequence"/>
</dbReference>
<dbReference type="PANTHER" id="PTHR33165:SF57">
    <property type="entry name" value="OS10G0568000 PROTEIN"/>
    <property type="match status" value="1"/>
</dbReference>
<proteinExistence type="predicted"/>
<gene>
    <name evidence="2" type="ORF">C2845_PM04G30110</name>
</gene>
<feature type="compositionally biased region" description="Basic residues" evidence="1">
    <location>
        <begin position="80"/>
        <end position="94"/>
    </location>
</feature>
<feature type="compositionally biased region" description="Polar residues" evidence="1">
    <location>
        <begin position="1"/>
        <end position="14"/>
    </location>
</feature>
<dbReference type="STRING" id="4540.A0A3L6QQC7"/>
<dbReference type="AlphaFoldDB" id="A0A3L6QQC7"/>
<dbReference type="OrthoDB" id="692719at2759"/>
<accession>A0A3L6QQC7</accession>
<feature type="region of interest" description="Disordered" evidence="1">
    <location>
        <begin position="80"/>
        <end position="110"/>
    </location>
</feature>
<dbReference type="PANTHER" id="PTHR33165">
    <property type="entry name" value="F-BOX DOMAIN CONTAINING PROTEIN-LIKE-RELATED"/>
    <property type="match status" value="1"/>
</dbReference>
<evidence type="ECO:0000256" key="1">
    <source>
        <dbReference type="SAM" id="MobiDB-lite"/>
    </source>
</evidence>
<name>A0A3L6QQC7_PANMI</name>
<evidence type="ECO:0000313" key="3">
    <source>
        <dbReference type="Proteomes" id="UP000275267"/>
    </source>
</evidence>
<evidence type="ECO:0000313" key="2">
    <source>
        <dbReference type="EMBL" id="RLM85759.1"/>
    </source>
</evidence>
<reference evidence="3" key="1">
    <citation type="journal article" date="2019" name="Nat. Commun.">
        <title>The genome of broomcorn millet.</title>
        <authorList>
            <person name="Zou C."/>
            <person name="Miki D."/>
            <person name="Li D."/>
            <person name="Tang Q."/>
            <person name="Xiao L."/>
            <person name="Rajput S."/>
            <person name="Deng P."/>
            <person name="Jia W."/>
            <person name="Huang R."/>
            <person name="Zhang M."/>
            <person name="Sun Y."/>
            <person name="Hu J."/>
            <person name="Fu X."/>
            <person name="Schnable P.S."/>
            <person name="Li F."/>
            <person name="Zhang H."/>
            <person name="Feng B."/>
            <person name="Zhu X."/>
            <person name="Liu R."/>
            <person name="Schnable J.C."/>
            <person name="Zhu J.-K."/>
            <person name="Zhang H."/>
        </authorList>
    </citation>
    <scope>NUCLEOTIDE SEQUENCE [LARGE SCALE GENOMIC DNA]</scope>
</reference>